<dbReference type="InterPro" id="IPR051338">
    <property type="entry name" value="NodU/CmcH_Carbamoyltrnsfr"/>
</dbReference>
<evidence type="ECO:0000259" key="2">
    <source>
        <dbReference type="Pfam" id="PF02543"/>
    </source>
</evidence>
<dbReference type="InterPro" id="IPR003696">
    <property type="entry name" value="Carbtransf_dom"/>
</dbReference>
<comment type="caution">
    <text evidence="4">The sequence shown here is derived from an EMBL/GenBank/DDBJ whole genome shotgun (WGS) entry which is preliminary data.</text>
</comment>
<dbReference type="InterPro" id="IPR038152">
    <property type="entry name" value="Carbam_trans_C_sf"/>
</dbReference>
<dbReference type="Pfam" id="PF02543">
    <property type="entry name" value="Carbam_trans_N"/>
    <property type="match status" value="1"/>
</dbReference>
<reference evidence="4 5" key="1">
    <citation type="submission" date="2023-07" db="EMBL/GenBank/DDBJ databases">
        <title>Genomic Encyclopedia of Type Strains, Phase IV (KMG-IV): sequencing the most valuable type-strain genomes for metagenomic binning, comparative biology and taxonomic classification.</title>
        <authorList>
            <person name="Goeker M."/>
        </authorList>
    </citation>
    <scope>NUCLEOTIDE SEQUENCE [LARGE SCALE GENOMIC DNA]</scope>
    <source>
        <strain evidence="4 5">DSM 19013</strain>
    </source>
</reference>
<dbReference type="GO" id="GO:0016740">
    <property type="term" value="F:transferase activity"/>
    <property type="evidence" value="ECO:0007669"/>
    <property type="project" value="UniProtKB-KW"/>
</dbReference>
<dbReference type="SUPFAM" id="SSF53067">
    <property type="entry name" value="Actin-like ATPase domain"/>
    <property type="match status" value="1"/>
</dbReference>
<sequence>MIAVRARANPPRMRFYLGLATTFHDPALALVGPDGTLLFAEATERFLQYKRAPNCEPDAPALIGPLLRAHVPLGSEIVVATSWGPQFSDFLRGQDAAGTFAFDGLAAQTTDLNASFVPEQAERVFIADLHHAQARAGLGTLLALTQDVRTGGAAPRATVTARRRYPHHLCHAAYGLWGSPFADATALIVDGMGETGAAAIYRLADGRIEEVKRHRGRGSLGFLYGLVTDLAGFDQVKGEEWKIMGLAPYGRPDPAIAAILSRLCRIEGARVRFADAETIRGVAAELLARRPADALERGWADLARCGQDLFGRLMDALVAQAHALAPSDNLVIAGGCGLNSSYNGRVLGRSPFTRLHVPSAPADDGNAIGAAWLAFQEDHPEWTGPAPGLRPLTPYLGSRVTTGAMERLAEHEPRCRRLGHAGVTREAARILAEGGLVGWVQGRAEFGPRSLGNRSILADPRPADAKDALNAKVKYREAFRPFAPSILAEAGPDWFEDFSDSPYMERTLVWREEKRGEVPAVVHEDGTGRLQTVTRDRNPAYAALIEAFRDLTGVPVLLNTSFNVMGKPILHTAEDAILMFYTTGLDALVVEDWIVEK</sequence>
<dbReference type="EMBL" id="JAUSVP010000008">
    <property type="protein sequence ID" value="MDQ0448496.1"/>
    <property type="molecule type" value="Genomic_DNA"/>
</dbReference>
<dbReference type="Proteomes" id="UP001231124">
    <property type="component" value="Unassembled WGS sequence"/>
</dbReference>
<accession>A0ABU0I482</accession>
<evidence type="ECO:0000256" key="1">
    <source>
        <dbReference type="ARBA" id="ARBA00006129"/>
    </source>
</evidence>
<gene>
    <name evidence="4" type="ORF">QO012_003005</name>
</gene>
<evidence type="ECO:0000313" key="4">
    <source>
        <dbReference type="EMBL" id="MDQ0448496.1"/>
    </source>
</evidence>
<name>A0ABU0I482_9HYPH</name>
<organism evidence="4 5">
    <name type="scientific">Methylobacterium aerolatum</name>
    <dbReference type="NCBI Taxonomy" id="418708"/>
    <lineage>
        <taxon>Bacteria</taxon>
        <taxon>Pseudomonadati</taxon>
        <taxon>Pseudomonadota</taxon>
        <taxon>Alphaproteobacteria</taxon>
        <taxon>Hyphomicrobiales</taxon>
        <taxon>Methylobacteriaceae</taxon>
        <taxon>Methylobacterium</taxon>
    </lineage>
</organism>
<protein>
    <submittedName>
        <fullName evidence="4">Carbamoyltransferase</fullName>
        <ecNumber evidence="4">2.1.3.-</ecNumber>
    </submittedName>
</protein>
<dbReference type="PANTHER" id="PTHR34847">
    <property type="entry name" value="NODULATION PROTEIN U"/>
    <property type="match status" value="1"/>
</dbReference>
<dbReference type="Gene3D" id="3.90.870.20">
    <property type="entry name" value="Carbamoyltransferase, C-terminal domain"/>
    <property type="match status" value="1"/>
</dbReference>
<dbReference type="PANTHER" id="PTHR34847:SF1">
    <property type="entry name" value="NODULATION PROTEIN U"/>
    <property type="match status" value="1"/>
</dbReference>
<dbReference type="CDD" id="cd24033">
    <property type="entry name" value="ASKHA_NBD_NodU_CmcH-like_N"/>
    <property type="match status" value="1"/>
</dbReference>
<dbReference type="InterPro" id="IPR031730">
    <property type="entry name" value="Carbam_trans_C"/>
</dbReference>
<keyword evidence="5" id="KW-1185">Reference proteome</keyword>
<dbReference type="Gene3D" id="3.30.420.40">
    <property type="match status" value="2"/>
</dbReference>
<evidence type="ECO:0000313" key="5">
    <source>
        <dbReference type="Proteomes" id="UP001231124"/>
    </source>
</evidence>
<feature type="domain" description="Carbamoyltransferase C-terminal" evidence="3">
    <location>
        <begin position="428"/>
        <end position="597"/>
    </location>
</feature>
<evidence type="ECO:0000259" key="3">
    <source>
        <dbReference type="Pfam" id="PF16861"/>
    </source>
</evidence>
<dbReference type="EC" id="2.1.3.-" evidence="4"/>
<dbReference type="InterPro" id="IPR043129">
    <property type="entry name" value="ATPase_NBD"/>
</dbReference>
<dbReference type="Pfam" id="PF16861">
    <property type="entry name" value="Carbam_trans_C"/>
    <property type="match status" value="1"/>
</dbReference>
<feature type="domain" description="Carbamoyltransferase" evidence="2">
    <location>
        <begin position="164"/>
        <end position="371"/>
    </location>
</feature>
<comment type="similarity">
    <text evidence="1">Belongs to the NodU/CmcH family.</text>
</comment>
<proteinExistence type="inferred from homology"/>
<keyword evidence="4" id="KW-0808">Transferase</keyword>